<dbReference type="GO" id="GO:0005886">
    <property type="term" value="C:plasma membrane"/>
    <property type="evidence" value="ECO:0007669"/>
    <property type="project" value="UniProtKB-SubCell"/>
</dbReference>
<gene>
    <name evidence="18" type="primary">feoB</name>
    <name evidence="18" type="ORF">IAA96_03520</name>
</gene>
<dbReference type="InterPro" id="IPR027417">
    <property type="entry name" value="P-loop_NTPase"/>
</dbReference>
<evidence type="ECO:0000256" key="15">
    <source>
        <dbReference type="PIRSR" id="PIRSR603373-2"/>
    </source>
</evidence>
<dbReference type="InterPro" id="IPR006073">
    <property type="entry name" value="GTP-bd"/>
</dbReference>
<evidence type="ECO:0000256" key="9">
    <source>
        <dbReference type="ARBA" id="ARBA00023004"/>
    </source>
</evidence>
<comment type="function">
    <text evidence="16">Probable transporter of a GTP-driven Fe(2+) uptake system.</text>
</comment>
<dbReference type="Proteomes" id="UP000823616">
    <property type="component" value="Unassembled WGS sequence"/>
</dbReference>
<comment type="caution">
    <text evidence="18">The sequence shown here is derived from an EMBL/GenBank/DDBJ whole genome shotgun (WGS) entry which is preliminary data.</text>
</comment>
<dbReference type="PANTHER" id="PTHR43185">
    <property type="entry name" value="FERROUS IRON TRANSPORT PROTEIN B"/>
    <property type="match status" value="1"/>
</dbReference>
<feature type="transmembrane region" description="Helical" evidence="16">
    <location>
        <begin position="389"/>
        <end position="412"/>
    </location>
</feature>
<evidence type="ECO:0000256" key="7">
    <source>
        <dbReference type="ARBA" id="ARBA00022741"/>
    </source>
</evidence>
<evidence type="ECO:0000256" key="3">
    <source>
        <dbReference type="ARBA" id="ARBA00022475"/>
    </source>
</evidence>
<evidence type="ECO:0000256" key="4">
    <source>
        <dbReference type="ARBA" id="ARBA00022496"/>
    </source>
</evidence>
<reference evidence="18" key="1">
    <citation type="submission" date="2020-10" db="EMBL/GenBank/DDBJ databases">
        <authorList>
            <person name="Gilroy R."/>
        </authorList>
    </citation>
    <scope>NUCLEOTIDE SEQUENCE</scope>
    <source>
        <strain evidence="18">B3-4054</strain>
    </source>
</reference>
<name>A0A9D9EL85_9SPIR</name>
<dbReference type="PRINTS" id="PR00326">
    <property type="entry name" value="GTP1OBG"/>
</dbReference>
<feature type="transmembrane region" description="Helical" evidence="16">
    <location>
        <begin position="678"/>
        <end position="696"/>
    </location>
</feature>
<keyword evidence="3" id="KW-1003">Cell membrane</keyword>
<evidence type="ECO:0000313" key="19">
    <source>
        <dbReference type="Proteomes" id="UP000823616"/>
    </source>
</evidence>
<keyword evidence="10" id="KW-0406">Ion transport</keyword>
<evidence type="ECO:0000256" key="1">
    <source>
        <dbReference type="ARBA" id="ARBA00004429"/>
    </source>
</evidence>
<dbReference type="AlphaFoldDB" id="A0A9D9EL85"/>
<evidence type="ECO:0000259" key="17">
    <source>
        <dbReference type="PROSITE" id="PS51711"/>
    </source>
</evidence>
<dbReference type="NCBIfam" id="TIGR00437">
    <property type="entry name" value="feoB"/>
    <property type="match status" value="1"/>
</dbReference>
<evidence type="ECO:0000256" key="11">
    <source>
        <dbReference type="ARBA" id="ARBA00023134"/>
    </source>
</evidence>
<feature type="transmembrane region" description="Helical" evidence="16">
    <location>
        <begin position="282"/>
        <end position="299"/>
    </location>
</feature>
<accession>A0A9D9EL85</accession>
<feature type="transmembrane region" description="Helical" evidence="16">
    <location>
        <begin position="454"/>
        <end position="474"/>
    </location>
</feature>
<dbReference type="InterPro" id="IPR011640">
    <property type="entry name" value="Fe2_transport_prot_B_C"/>
</dbReference>
<evidence type="ECO:0000256" key="12">
    <source>
        <dbReference type="ARBA" id="ARBA00023136"/>
    </source>
</evidence>
<dbReference type="GO" id="GO:0015093">
    <property type="term" value="F:ferrous iron transmembrane transporter activity"/>
    <property type="evidence" value="ECO:0007669"/>
    <property type="project" value="UniProtKB-UniRule"/>
</dbReference>
<feature type="transmembrane region" description="Helical" evidence="16">
    <location>
        <begin position="615"/>
        <end position="634"/>
    </location>
</feature>
<feature type="transmembrane region" description="Helical" evidence="16">
    <location>
        <begin position="546"/>
        <end position="565"/>
    </location>
</feature>
<evidence type="ECO:0000256" key="5">
    <source>
        <dbReference type="ARBA" id="ARBA00022519"/>
    </source>
</evidence>
<dbReference type="FunFam" id="3.40.50.300:FF:000426">
    <property type="entry name" value="Ferrous iron transport protein B"/>
    <property type="match status" value="1"/>
</dbReference>
<feature type="transmembrane region" description="Helical" evidence="16">
    <location>
        <begin position="513"/>
        <end position="534"/>
    </location>
</feature>
<reference evidence="18" key="2">
    <citation type="journal article" date="2021" name="PeerJ">
        <title>Extensive microbial diversity within the chicken gut microbiome revealed by metagenomics and culture.</title>
        <authorList>
            <person name="Gilroy R."/>
            <person name="Ravi A."/>
            <person name="Getino M."/>
            <person name="Pursley I."/>
            <person name="Horton D.L."/>
            <person name="Alikhan N.F."/>
            <person name="Baker D."/>
            <person name="Gharbi K."/>
            <person name="Hall N."/>
            <person name="Watson M."/>
            <person name="Adriaenssens E.M."/>
            <person name="Foster-Nyarko E."/>
            <person name="Jarju S."/>
            <person name="Secka A."/>
            <person name="Antonio M."/>
            <person name="Oren A."/>
            <person name="Chaudhuri R.R."/>
            <person name="La Ragione R."/>
            <person name="Hildebrand F."/>
            <person name="Pallen M.J."/>
        </authorList>
    </citation>
    <scope>NUCLEOTIDE SEQUENCE</scope>
    <source>
        <strain evidence="18">B3-4054</strain>
    </source>
</reference>
<dbReference type="PROSITE" id="PS51711">
    <property type="entry name" value="G_FEOB"/>
    <property type="match status" value="1"/>
</dbReference>
<keyword evidence="15" id="KW-0479">Metal-binding</keyword>
<feature type="binding site" evidence="14">
    <location>
        <begin position="32"/>
        <end position="36"/>
    </location>
    <ligand>
        <name>GTP</name>
        <dbReference type="ChEBI" id="CHEBI:37565"/>
        <label>1</label>
    </ligand>
</feature>
<keyword evidence="11 14" id="KW-0342">GTP-binding</keyword>
<keyword evidence="9 16" id="KW-0408">Iron</keyword>
<organism evidence="18 19">
    <name type="scientific">Candidatus Avitreponema avistercoris</name>
    <dbReference type="NCBI Taxonomy" id="2840705"/>
    <lineage>
        <taxon>Bacteria</taxon>
        <taxon>Pseudomonadati</taxon>
        <taxon>Spirochaetota</taxon>
        <taxon>Spirochaetia</taxon>
        <taxon>Spirochaetales</taxon>
        <taxon>Candidatus Avitreponema</taxon>
    </lineage>
</organism>
<feature type="domain" description="FeoB-type G" evidence="17">
    <location>
        <begin position="1"/>
        <end position="161"/>
    </location>
</feature>
<feature type="binding site" evidence="14">
    <location>
        <begin position="52"/>
        <end position="55"/>
    </location>
    <ligand>
        <name>GTP</name>
        <dbReference type="ChEBI" id="CHEBI:37565"/>
        <label>1</label>
    </ligand>
</feature>
<dbReference type="Pfam" id="PF07670">
    <property type="entry name" value="Gate"/>
    <property type="match status" value="2"/>
</dbReference>
<dbReference type="Gene3D" id="3.40.50.300">
    <property type="entry name" value="P-loop containing nucleotide triphosphate hydrolases"/>
    <property type="match status" value="1"/>
</dbReference>
<evidence type="ECO:0000256" key="16">
    <source>
        <dbReference type="RuleBase" id="RU362098"/>
    </source>
</evidence>
<keyword evidence="2 16" id="KW-0813">Transport</keyword>
<dbReference type="InterPro" id="IPR003373">
    <property type="entry name" value="Fe2_transport_prot-B"/>
</dbReference>
<evidence type="ECO:0000256" key="6">
    <source>
        <dbReference type="ARBA" id="ARBA00022692"/>
    </source>
</evidence>
<keyword evidence="7 14" id="KW-0547">Nucleotide-binding</keyword>
<dbReference type="Pfam" id="PF17910">
    <property type="entry name" value="FeoB_Cyto"/>
    <property type="match status" value="1"/>
</dbReference>
<feature type="transmembrane region" description="Helical" evidence="16">
    <location>
        <begin position="646"/>
        <end position="666"/>
    </location>
</feature>
<dbReference type="GO" id="GO:0005525">
    <property type="term" value="F:GTP binding"/>
    <property type="evidence" value="ECO:0007669"/>
    <property type="project" value="UniProtKB-KW"/>
</dbReference>
<evidence type="ECO:0000256" key="8">
    <source>
        <dbReference type="ARBA" id="ARBA00022989"/>
    </source>
</evidence>
<dbReference type="InterPro" id="IPR030389">
    <property type="entry name" value="G_FEOB_dom"/>
</dbReference>
<evidence type="ECO:0000256" key="2">
    <source>
        <dbReference type="ARBA" id="ARBA00022448"/>
    </source>
</evidence>
<evidence type="ECO:0000256" key="14">
    <source>
        <dbReference type="PIRSR" id="PIRSR603373-1"/>
    </source>
</evidence>
<dbReference type="CDD" id="cd01879">
    <property type="entry name" value="FeoB"/>
    <property type="match status" value="1"/>
</dbReference>
<feature type="binding site" evidence="15">
    <location>
        <position position="22"/>
    </location>
    <ligand>
        <name>Mg(2+)</name>
        <dbReference type="ChEBI" id="CHEBI:18420"/>
        <label>1</label>
    </ligand>
</feature>
<feature type="binding site" evidence="15">
    <location>
        <position position="18"/>
    </location>
    <ligand>
        <name>Mg(2+)</name>
        <dbReference type="ChEBI" id="CHEBI:18420"/>
        <label>2</label>
    </ligand>
</feature>
<dbReference type="InterPro" id="IPR011642">
    <property type="entry name" value="Gate_dom"/>
</dbReference>
<dbReference type="Pfam" id="PF02421">
    <property type="entry name" value="FeoB_N"/>
    <property type="match status" value="1"/>
</dbReference>
<feature type="transmembrane region" description="Helical" evidence="16">
    <location>
        <begin position="424"/>
        <end position="448"/>
    </location>
</feature>
<keyword evidence="12 16" id="KW-0472">Membrane</keyword>
<comment type="subcellular location">
    <subcellularLocation>
        <location evidence="1 16">Cell inner membrane</location>
        <topology evidence="1 16">Multi-pass membrane protein</topology>
    </subcellularLocation>
</comment>
<protein>
    <recommendedName>
        <fullName evidence="13 16">Ferrous iron transport protein B</fullName>
    </recommendedName>
</protein>
<keyword evidence="5" id="KW-0997">Cell inner membrane</keyword>
<feature type="transmembrane region" description="Helical" evidence="16">
    <location>
        <begin position="572"/>
        <end position="595"/>
    </location>
</feature>
<keyword evidence="6 16" id="KW-0812">Transmembrane</keyword>
<feature type="binding site" evidence="15">
    <location>
        <position position="21"/>
    </location>
    <ligand>
        <name>Mg(2+)</name>
        <dbReference type="ChEBI" id="CHEBI:18420"/>
        <label>2</label>
    </ligand>
</feature>
<evidence type="ECO:0000256" key="10">
    <source>
        <dbReference type="ARBA" id="ARBA00023065"/>
    </source>
</evidence>
<dbReference type="GO" id="GO:0046872">
    <property type="term" value="F:metal ion binding"/>
    <property type="evidence" value="ECO:0007669"/>
    <property type="project" value="UniProtKB-KW"/>
</dbReference>
<keyword evidence="15" id="KW-0460">Magnesium</keyword>
<dbReference type="EMBL" id="JADIMS010000055">
    <property type="protein sequence ID" value="MBO8450156.1"/>
    <property type="molecule type" value="Genomic_DNA"/>
</dbReference>
<evidence type="ECO:0000256" key="13">
    <source>
        <dbReference type="NCBIfam" id="TIGR00437"/>
    </source>
</evidence>
<dbReference type="SUPFAM" id="SSF52540">
    <property type="entry name" value="P-loop containing nucleoside triphosphate hydrolases"/>
    <property type="match status" value="1"/>
</dbReference>
<proteinExistence type="inferred from homology"/>
<feature type="binding site" evidence="14">
    <location>
        <begin position="112"/>
        <end position="115"/>
    </location>
    <ligand>
        <name>GTP</name>
        <dbReference type="ChEBI" id="CHEBI:37565"/>
        <label>1</label>
    </ligand>
</feature>
<feature type="transmembrane region" description="Helical" evidence="16">
    <location>
        <begin position="319"/>
        <end position="337"/>
    </location>
</feature>
<evidence type="ECO:0000313" key="18">
    <source>
        <dbReference type="EMBL" id="MBO8450156.1"/>
    </source>
</evidence>
<dbReference type="InterPro" id="IPR041069">
    <property type="entry name" value="FeoB_Cyto"/>
</dbReference>
<dbReference type="PANTHER" id="PTHR43185:SF1">
    <property type="entry name" value="FE(2+) TRANSPORTER FEOB"/>
    <property type="match status" value="1"/>
</dbReference>
<dbReference type="Gene3D" id="1.10.287.1770">
    <property type="match status" value="1"/>
</dbReference>
<feature type="binding site" evidence="14">
    <location>
        <begin position="7"/>
        <end position="14"/>
    </location>
    <ligand>
        <name>GTP</name>
        <dbReference type="ChEBI" id="CHEBI:37565"/>
        <label>1</label>
    </ligand>
</feature>
<sequence>MTIALAGNPNSGKSTLFNVLTGSNQYVGNWPGVTVEKKEGTLKSDKSVRIADLPGIYSLSPYTLEEVISRNYLLQEKPDVIINILDASNLERNLFLTTQLLELAIPVVVALNMMDVVKKRGDVLDAAYLSQKIGCPVFEISALKNTGVDKLVEAAVAAGKKHDASSIHPPHVFTGVAEHALAHIEESLGDVIPENEKRFYAVKLFERDGKIKNLVSLDESVMQHIEEHIAEAEKEMDDDAESIITNERYVYIGDLIKGCYKKRAHVSDSVSDKIDRVVTNRILALPIFAAIMFVVYYISVTTVGTFVTDWTNDVLFGTWIVPGAAALLENIGCAAWLQGLIVDGIVSGVGAVLGFVPQLLVLFILLAFLEECGYMARIAFILDRIFRRFGLSGKSFIPMLIGTGCGVPGIMASRTIENEKDRRMTVITTTFMPCGAKLPIIALIAGALFGGAWWVAPSAYFAGIAAIIVSGIMLKKTKMFAGEPSPFVMELPAYHMPAPGAVFRSMWERGWSFIKKAGTIILASTVVIWFTSSFNWKMQMVDGYEGSILESIGSAISWIFLPLGFGNSKAAVATVLGLVAKENVVGTFGILYGFAEVAEDGMEFWANLQADYTPLSGYSMLLFNLLCAPCFAAIGAIKREMNNAKWTWFAVGYQCLFAYAVSLMVYQFGSLASGSGNIAGVLAALAVLAVMVWQLVKPDRAGRRQVSAA</sequence>
<comment type="similarity">
    <text evidence="16">Belongs to the TRAFAC class TrmE-Era-EngA-EngB-Septin-like GTPase superfamily. FeoB GTPase (TC 9.A.8) family.</text>
</comment>
<keyword evidence="4 16" id="KW-0410">Iron transport</keyword>
<keyword evidence="8 16" id="KW-1133">Transmembrane helix</keyword>
<feature type="transmembrane region" description="Helical" evidence="16">
    <location>
        <begin position="349"/>
        <end position="369"/>
    </location>
</feature>
<dbReference type="InterPro" id="IPR050860">
    <property type="entry name" value="FeoB_GTPase"/>
</dbReference>
<dbReference type="Pfam" id="PF07664">
    <property type="entry name" value="FeoB_C"/>
    <property type="match status" value="1"/>
</dbReference>